<dbReference type="RefSeq" id="WP_208341606.1">
    <property type="nucleotide sequence ID" value="NZ_CAWQFN010000924.1"/>
</dbReference>
<keyword evidence="1" id="KW-0732">Signal</keyword>
<feature type="domain" description="Peptidase C51" evidence="2">
    <location>
        <begin position="15"/>
        <end position="138"/>
    </location>
</feature>
<name>A0AAP5M9N8_9CYAN</name>
<feature type="signal peptide" evidence="1">
    <location>
        <begin position="1"/>
        <end position="22"/>
    </location>
</feature>
<keyword evidence="4" id="KW-1185">Reference proteome</keyword>
<dbReference type="InterPro" id="IPR007921">
    <property type="entry name" value="CHAP_dom"/>
</dbReference>
<sequence>MKLFKNLAIFKAIAGIPFIGGAMTVGFSVAPANAQRVCQCTDYVANRYNLTRNYPNAGDWDNGYLQKNGLRRVAARPGAIAVMERSFPGANTVYGHVGIVERVKPDGRIDLRGGHQTVGSSFFSEAGCSNVRITGFLTPINRPDISFWAR</sequence>
<protein>
    <submittedName>
        <fullName evidence="3">CHAP domain-containing protein</fullName>
    </submittedName>
</protein>
<dbReference type="InterPro" id="IPR038765">
    <property type="entry name" value="Papain-like_cys_pep_sf"/>
</dbReference>
<evidence type="ECO:0000256" key="1">
    <source>
        <dbReference type="SAM" id="SignalP"/>
    </source>
</evidence>
<evidence type="ECO:0000313" key="3">
    <source>
        <dbReference type="EMBL" id="MDR9900366.1"/>
    </source>
</evidence>
<dbReference type="Pfam" id="PF05257">
    <property type="entry name" value="CHAP"/>
    <property type="match status" value="1"/>
</dbReference>
<dbReference type="PROSITE" id="PS50911">
    <property type="entry name" value="CHAP"/>
    <property type="match status" value="1"/>
</dbReference>
<evidence type="ECO:0000313" key="4">
    <source>
        <dbReference type="Proteomes" id="UP000667802"/>
    </source>
</evidence>
<dbReference type="EMBL" id="JAALHA020000033">
    <property type="protein sequence ID" value="MDR9900366.1"/>
    <property type="molecule type" value="Genomic_DNA"/>
</dbReference>
<dbReference type="SUPFAM" id="SSF54001">
    <property type="entry name" value="Cysteine proteinases"/>
    <property type="match status" value="1"/>
</dbReference>
<accession>A0AAP5M9N8</accession>
<dbReference type="AlphaFoldDB" id="A0AAP5M9N8"/>
<reference evidence="4" key="1">
    <citation type="journal article" date="2021" name="Science">
        <title>Hunting the eagle killer: A cyanobacterial neurotoxin causes vacuolar myelinopathy.</title>
        <authorList>
            <person name="Breinlinger S."/>
            <person name="Phillips T.J."/>
            <person name="Haram B.N."/>
            <person name="Mares J."/>
            <person name="Martinez Yerena J.A."/>
            <person name="Hrouzek P."/>
            <person name="Sobotka R."/>
            <person name="Henderson W.M."/>
            <person name="Schmieder P."/>
            <person name="Williams S.M."/>
            <person name="Lauderdale J.D."/>
            <person name="Wilde H.D."/>
            <person name="Gerrin W."/>
            <person name="Kust A."/>
            <person name="Washington J.W."/>
            <person name="Wagner C."/>
            <person name="Geier B."/>
            <person name="Liebeke M."/>
            <person name="Enke H."/>
            <person name="Niedermeyer T.H.J."/>
            <person name="Wilde S.B."/>
        </authorList>
    </citation>
    <scope>NUCLEOTIDE SEQUENCE [LARGE SCALE GENOMIC DNA]</scope>
    <source>
        <strain evidence="4">Thurmond2011</strain>
    </source>
</reference>
<feature type="chain" id="PRO_5042995266" evidence="1">
    <location>
        <begin position="23"/>
        <end position="150"/>
    </location>
</feature>
<proteinExistence type="predicted"/>
<dbReference type="Proteomes" id="UP000667802">
    <property type="component" value="Unassembled WGS sequence"/>
</dbReference>
<gene>
    <name evidence="3" type="ORF">G7B40_038335</name>
</gene>
<evidence type="ECO:0000259" key="2">
    <source>
        <dbReference type="PROSITE" id="PS50911"/>
    </source>
</evidence>
<organism evidence="3 4">
    <name type="scientific">Aetokthonos hydrillicola Thurmond2011</name>
    <dbReference type="NCBI Taxonomy" id="2712845"/>
    <lineage>
        <taxon>Bacteria</taxon>
        <taxon>Bacillati</taxon>
        <taxon>Cyanobacteriota</taxon>
        <taxon>Cyanophyceae</taxon>
        <taxon>Nostocales</taxon>
        <taxon>Hapalosiphonaceae</taxon>
        <taxon>Aetokthonos</taxon>
    </lineage>
</organism>
<dbReference type="Gene3D" id="3.90.1720.10">
    <property type="entry name" value="endopeptidase domain like (from Nostoc punctiforme)"/>
    <property type="match status" value="1"/>
</dbReference>
<comment type="caution">
    <text evidence="3">The sequence shown here is derived from an EMBL/GenBank/DDBJ whole genome shotgun (WGS) entry which is preliminary data.</text>
</comment>